<name>A0A9P3UNM9_LYOSH</name>
<organism evidence="1 2">
    <name type="scientific">Lyophyllum shimeji</name>
    <name type="common">Hon-shimeji</name>
    <name type="synonym">Tricholoma shimeji</name>
    <dbReference type="NCBI Taxonomy" id="47721"/>
    <lineage>
        <taxon>Eukaryota</taxon>
        <taxon>Fungi</taxon>
        <taxon>Dikarya</taxon>
        <taxon>Basidiomycota</taxon>
        <taxon>Agaricomycotina</taxon>
        <taxon>Agaricomycetes</taxon>
        <taxon>Agaricomycetidae</taxon>
        <taxon>Agaricales</taxon>
        <taxon>Tricholomatineae</taxon>
        <taxon>Lyophyllaceae</taxon>
        <taxon>Lyophyllum</taxon>
    </lineage>
</organism>
<dbReference type="Proteomes" id="UP001063166">
    <property type="component" value="Unassembled WGS sequence"/>
</dbReference>
<keyword evidence="2" id="KW-1185">Reference proteome</keyword>
<dbReference type="AlphaFoldDB" id="A0A9P3UNM9"/>
<dbReference type="EMBL" id="BRPK01000007">
    <property type="protein sequence ID" value="GLB39492.1"/>
    <property type="molecule type" value="Genomic_DNA"/>
</dbReference>
<proteinExistence type="predicted"/>
<evidence type="ECO:0000313" key="2">
    <source>
        <dbReference type="Proteomes" id="UP001063166"/>
    </source>
</evidence>
<accession>A0A9P3UNM9</accession>
<reference evidence="1" key="1">
    <citation type="submission" date="2022-07" db="EMBL/GenBank/DDBJ databases">
        <title>The genome of Lyophyllum shimeji provides insight into the initial evolution of ectomycorrhizal fungal genome.</title>
        <authorList>
            <person name="Kobayashi Y."/>
            <person name="Shibata T."/>
            <person name="Hirakawa H."/>
            <person name="Shigenobu S."/>
            <person name="Nishiyama T."/>
            <person name="Yamada A."/>
            <person name="Hasebe M."/>
            <person name="Kawaguchi M."/>
        </authorList>
    </citation>
    <scope>NUCLEOTIDE SEQUENCE</scope>
    <source>
        <strain evidence="1">AT787</strain>
    </source>
</reference>
<protein>
    <submittedName>
        <fullName evidence="1">Uncharacterized protein</fullName>
    </submittedName>
</protein>
<comment type="caution">
    <text evidence="1">The sequence shown here is derived from an EMBL/GenBank/DDBJ whole genome shotgun (WGS) entry which is preliminary data.</text>
</comment>
<sequence>MLLPRDLQMSQSHLDFSPSPGYLLVDIRMNRLRLPPGSFPGFSDTWKETMRCLVVVRRDGALTIDVSDPVYPELGHGMFNGRVIDVPSRYQLGQTP</sequence>
<gene>
    <name evidence="1" type="ORF">LshimejAT787_0700020</name>
</gene>
<evidence type="ECO:0000313" key="1">
    <source>
        <dbReference type="EMBL" id="GLB39492.1"/>
    </source>
</evidence>